<dbReference type="NCBIfam" id="TIGR03168">
    <property type="entry name" value="1-PFK"/>
    <property type="match status" value="1"/>
</dbReference>
<evidence type="ECO:0000256" key="4">
    <source>
        <dbReference type="ARBA" id="ARBA00022777"/>
    </source>
</evidence>
<dbReference type="AlphaFoldDB" id="A0A1H6Q9W0"/>
<comment type="similarity">
    <text evidence="1">Belongs to the carbohydrate kinase PfkB family.</text>
</comment>
<dbReference type="PANTHER" id="PTHR46566">
    <property type="entry name" value="1-PHOSPHOFRUCTOKINASE-RELATED"/>
    <property type="match status" value="1"/>
</dbReference>
<name>A0A1H6Q9W0_9FLAO</name>
<dbReference type="FunFam" id="3.40.1190.20:FF:000001">
    <property type="entry name" value="Phosphofructokinase"/>
    <property type="match status" value="1"/>
</dbReference>
<feature type="domain" description="Carbohydrate kinase PfkB" evidence="7">
    <location>
        <begin position="13"/>
        <end position="296"/>
    </location>
</feature>
<dbReference type="CDD" id="cd01164">
    <property type="entry name" value="FruK_PfkB_like"/>
    <property type="match status" value="1"/>
</dbReference>
<sequence>MTRIITVTFSPCIDKNTTVPILVPEKKMHCTELKSEPGGGGINVARVLNILGGDVTAIFPSGGCSGVHLNQLLYKEKVPFIPIQCQSETRENFAIFEESTKKQFRFGMPGNELLKNEWLECLKVIENEKNVDFIVASGSLPLGVPLNIYGQLSKIAKKNDAKFIVDTSGDALKEAVDEGVYLLKPNLEELGFLVGIDNLKIEGVEDAAKELIHKNQCEIIVTSLGEKGAILVTKQKTLHIKPPKIIVKSTIGAGDSMVAGIVFGLSNGENLEKSLHYGIACGTAATMNLGSQLCKKKDVEMLLKILK</sequence>
<keyword evidence="2 6" id="KW-0808">Transferase</keyword>
<dbReference type="InterPro" id="IPR011611">
    <property type="entry name" value="PfkB_dom"/>
</dbReference>
<evidence type="ECO:0000256" key="6">
    <source>
        <dbReference type="PIRNR" id="PIRNR000535"/>
    </source>
</evidence>
<keyword evidence="9" id="KW-1185">Reference proteome</keyword>
<dbReference type="RefSeq" id="WP_091306960.1">
    <property type="nucleotide sequence ID" value="NZ_CBCSJU010000001.1"/>
</dbReference>
<reference evidence="9" key="1">
    <citation type="submission" date="2016-10" db="EMBL/GenBank/DDBJ databases">
        <authorList>
            <person name="Varghese N."/>
            <person name="Submissions S."/>
        </authorList>
    </citation>
    <scope>NUCLEOTIDE SEQUENCE [LARGE SCALE GENOMIC DNA]</scope>
    <source>
        <strain evidence="9">DSM 17934</strain>
    </source>
</reference>
<proteinExistence type="inferred from homology"/>
<keyword evidence="3" id="KW-0547">Nucleotide-binding</keyword>
<evidence type="ECO:0000256" key="3">
    <source>
        <dbReference type="ARBA" id="ARBA00022741"/>
    </source>
</evidence>
<dbReference type="PROSITE" id="PS00583">
    <property type="entry name" value="PFKB_KINASES_1"/>
    <property type="match status" value="1"/>
</dbReference>
<dbReference type="InterPro" id="IPR002173">
    <property type="entry name" value="Carboh/pur_kinase_PfkB_CS"/>
</dbReference>
<organism evidence="8 9">
    <name type="scientific">Flavobacterium terrigena</name>
    <dbReference type="NCBI Taxonomy" id="402734"/>
    <lineage>
        <taxon>Bacteria</taxon>
        <taxon>Pseudomonadati</taxon>
        <taxon>Bacteroidota</taxon>
        <taxon>Flavobacteriia</taxon>
        <taxon>Flavobacteriales</taxon>
        <taxon>Flavobacteriaceae</taxon>
        <taxon>Flavobacterium</taxon>
    </lineage>
</organism>
<dbReference type="Gene3D" id="3.40.1190.20">
    <property type="match status" value="1"/>
</dbReference>
<dbReference type="SUPFAM" id="SSF53613">
    <property type="entry name" value="Ribokinase-like"/>
    <property type="match status" value="1"/>
</dbReference>
<evidence type="ECO:0000256" key="2">
    <source>
        <dbReference type="ARBA" id="ARBA00022679"/>
    </source>
</evidence>
<evidence type="ECO:0000313" key="8">
    <source>
        <dbReference type="EMBL" id="SEI40559.1"/>
    </source>
</evidence>
<evidence type="ECO:0000256" key="1">
    <source>
        <dbReference type="ARBA" id="ARBA00010688"/>
    </source>
</evidence>
<dbReference type="InterPro" id="IPR017583">
    <property type="entry name" value="Tagatose/fructose_Pkinase"/>
</dbReference>
<dbReference type="GO" id="GO:0003872">
    <property type="term" value="F:6-phosphofructokinase activity"/>
    <property type="evidence" value="ECO:0007669"/>
    <property type="project" value="TreeGrafter"/>
</dbReference>
<dbReference type="Proteomes" id="UP000199702">
    <property type="component" value="Unassembled WGS sequence"/>
</dbReference>
<dbReference type="PIRSF" id="PIRSF000535">
    <property type="entry name" value="1PFK/6PFK/LacC"/>
    <property type="match status" value="1"/>
</dbReference>
<protein>
    <submittedName>
        <fullName evidence="8">6-phosphofructokinase 2</fullName>
    </submittedName>
</protein>
<dbReference type="STRING" id="402734.SAMN05660918_0380"/>
<evidence type="ECO:0000313" key="9">
    <source>
        <dbReference type="Proteomes" id="UP000199702"/>
    </source>
</evidence>
<dbReference type="PANTHER" id="PTHR46566:SF2">
    <property type="entry name" value="ATP-DEPENDENT 6-PHOSPHOFRUCTOKINASE ISOZYME 2"/>
    <property type="match status" value="1"/>
</dbReference>
<evidence type="ECO:0000259" key="7">
    <source>
        <dbReference type="Pfam" id="PF00294"/>
    </source>
</evidence>
<dbReference type="InterPro" id="IPR029056">
    <property type="entry name" value="Ribokinase-like"/>
</dbReference>
<accession>A0A1H6Q9W0</accession>
<dbReference type="GO" id="GO:0005524">
    <property type="term" value="F:ATP binding"/>
    <property type="evidence" value="ECO:0007669"/>
    <property type="project" value="UniProtKB-KW"/>
</dbReference>
<dbReference type="OrthoDB" id="9801219at2"/>
<evidence type="ECO:0000256" key="5">
    <source>
        <dbReference type="ARBA" id="ARBA00022840"/>
    </source>
</evidence>
<keyword evidence="5" id="KW-0067">ATP-binding</keyword>
<dbReference type="Pfam" id="PF00294">
    <property type="entry name" value="PfkB"/>
    <property type="match status" value="1"/>
</dbReference>
<dbReference type="EMBL" id="FNYA01000001">
    <property type="protein sequence ID" value="SEI40559.1"/>
    <property type="molecule type" value="Genomic_DNA"/>
</dbReference>
<dbReference type="GO" id="GO:0005829">
    <property type="term" value="C:cytosol"/>
    <property type="evidence" value="ECO:0007669"/>
    <property type="project" value="TreeGrafter"/>
</dbReference>
<gene>
    <name evidence="8" type="ORF">SAMN05660918_0380</name>
</gene>
<keyword evidence="4 8" id="KW-0418">Kinase</keyword>
<dbReference type="PROSITE" id="PS00584">
    <property type="entry name" value="PFKB_KINASES_2"/>
    <property type="match status" value="1"/>
</dbReference>